<gene>
    <name evidence="2" type="ORF">U9M48_010436</name>
</gene>
<accession>A0AAQ3STG0</accession>
<feature type="compositionally biased region" description="Basic and acidic residues" evidence="1">
    <location>
        <begin position="46"/>
        <end position="58"/>
    </location>
</feature>
<dbReference type="EMBL" id="CP144746">
    <property type="protein sequence ID" value="WVZ60412.1"/>
    <property type="molecule type" value="Genomic_DNA"/>
</dbReference>
<evidence type="ECO:0000256" key="1">
    <source>
        <dbReference type="SAM" id="MobiDB-lite"/>
    </source>
</evidence>
<sequence length="95" mass="10403">MLRAATMVPAECYAAFEAAAWISPSTLPQRSTIASRPSAAPSMAGQEKKQEQMYHEKEAGQRKCSAHLIATMGFTKCIPDYIPFVGNDDFTGFLE</sequence>
<organism evidence="2 3">
    <name type="scientific">Paspalum notatum var. saurae</name>
    <dbReference type="NCBI Taxonomy" id="547442"/>
    <lineage>
        <taxon>Eukaryota</taxon>
        <taxon>Viridiplantae</taxon>
        <taxon>Streptophyta</taxon>
        <taxon>Embryophyta</taxon>
        <taxon>Tracheophyta</taxon>
        <taxon>Spermatophyta</taxon>
        <taxon>Magnoliopsida</taxon>
        <taxon>Liliopsida</taxon>
        <taxon>Poales</taxon>
        <taxon>Poaceae</taxon>
        <taxon>PACMAD clade</taxon>
        <taxon>Panicoideae</taxon>
        <taxon>Andropogonodae</taxon>
        <taxon>Paspaleae</taxon>
        <taxon>Paspalinae</taxon>
        <taxon>Paspalum</taxon>
    </lineage>
</organism>
<dbReference type="AlphaFoldDB" id="A0AAQ3STG0"/>
<protein>
    <submittedName>
        <fullName evidence="2">Uncharacterized protein</fullName>
    </submittedName>
</protein>
<evidence type="ECO:0000313" key="2">
    <source>
        <dbReference type="EMBL" id="WVZ60412.1"/>
    </source>
</evidence>
<proteinExistence type="predicted"/>
<reference evidence="2 3" key="1">
    <citation type="submission" date="2024-02" db="EMBL/GenBank/DDBJ databases">
        <title>High-quality chromosome-scale genome assembly of Pensacola bahiagrass (Paspalum notatum Flugge var. saurae).</title>
        <authorList>
            <person name="Vega J.M."/>
            <person name="Podio M."/>
            <person name="Orjuela J."/>
            <person name="Siena L.A."/>
            <person name="Pessino S.C."/>
            <person name="Combes M.C."/>
            <person name="Mariac C."/>
            <person name="Albertini E."/>
            <person name="Pupilli F."/>
            <person name="Ortiz J.P.A."/>
            <person name="Leblanc O."/>
        </authorList>
    </citation>
    <scope>NUCLEOTIDE SEQUENCE [LARGE SCALE GENOMIC DNA]</scope>
    <source>
        <strain evidence="2">R1</strain>
        <tissue evidence="2">Leaf</tissue>
    </source>
</reference>
<evidence type="ECO:0000313" key="3">
    <source>
        <dbReference type="Proteomes" id="UP001341281"/>
    </source>
</evidence>
<feature type="region of interest" description="Disordered" evidence="1">
    <location>
        <begin position="31"/>
        <end position="58"/>
    </location>
</feature>
<keyword evidence="3" id="KW-1185">Reference proteome</keyword>
<dbReference type="Proteomes" id="UP001341281">
    <property type="component" value="Chromosome 02"/>
</dbReference>
<name>A0AAQ3STG0_PASNO</name>